<dbReference type="InterPro" id="IPR027417">
    <property type="entry name" value="P-loop_NTPase"/>
</dbReference>
<dbReference type="InterPro" id="IPR003959">
    <property type="entry name" value="ATPase_AAA_core"/>
</dbReference>
<protein>
    <recommendedName>
        <fullName evidence="1">AAA+ ATPase domain-containing protein</fullName>
    </recommendedName>
</protein>
<reference evidence="3" key="1">
    <citation type="journal article" date="2016" name="Genome Announc.">
        <title>Draft genome sequences of fungus Aspergillus calidoustus.</title>
        <authorList>
            <person name="Horn F."/>
            <person name="Linde J."/>
            <person name="Mattern D.J."/>
            <person name="Walther G."/>
            <person name="Guthke R."/>
            <person name="Scherlach K."/>
            <person name="Martin K."/>
            <person name="Brakhage A.A."/>
            <person name="Petzke L."/>
            <person name="Valiante V."/>
        </authorList>
    </citation>
    <scope>NUCLEOTIDE SEQUENCE [LARGE SCALE GENOMIC DNA]</scope>
    <source>
        <strain evidence="3">SF006504</strain>
    </source>
</reference>
<dbReference type="EMBL" id="CDMC01000017">
    <property type="protein sequence ID" value="CEL10110.1"/>
    <property type="molecule type" value="Genomic_DNA"/>
</dbReference>
<evidence type="ECO:0000259" key="1">
    <source>
        <dbReference type="SMART" id="SM00382"/>
    </source>
</evidence>
<name>A0A0U5GH63_ASPCI</name>
<dbReference type="Pfam" id="PF22942">
    <property type="entry name" value="DUF7025"/>
    <property type="match status" value="1"/>
</dbReference>
<organism evidence="2 3">
    <name type="scientific">Aspergillus calidoustus</name>
    <dbReference type="NCBI Taxonomy" id="454130"/>
    <lineage>
        <taxon>Eukaryota</taxon>
        <taxon>Fungi</taxon>
        <taxon>Dikarya</taxon>
        <taxon>Ascomycota</taxon>
        <taxon>Pezizomycotina</taxon>
        <taxon>Eurotiomycetes</taxon>
        <taxon>Eurotiomycetidae</taxon>
        <taxon>Eurotiales</taxon>
        <taxon>Aspergillaceae</taxon>
        <taxon>Aspergillus</taxon>
        <taxon>Aspergillus subgen. Nidulantes</taxon>
    </lineage>
</organism>
<dbReference type="InterPro" id="IPR003593">
    <property type="entry name" value="AAA+_ATPase"/>
</dbReference>
<feature type="domain" description="AAA+ ATPase" evidence="1">
    <location>
        <begin position="477"/>
        <end position="600"/>
    </location>
</feature>
<dbReference type="Gene3D" id="3.40.50.300">
    <property type="entry name" value="P-loop containing nucleotide triphosphate hydrolases"/>
    <property type="match status" value="1"/>
</dbReference>
<evidence type="ECO:0000313" key="3">
    <source>
        <dbReference type="Proteomes" id="UP000054771"/>
    </source>
</evidence>
<accession>A0A0U5GH63</accession>
<proteinExistence type="predicted"/>
<dbReference type="SUPFAM" id="SSF52540">
    <property type="entry name" value="P-loop containing nucleoside triphosphate hydrolases"/>
    <property type="match status" value="1"/>
</dbReference>
<dbReference type="CDD" id="cd19481">
    <property type="entry name" value="RecA-like_protease"/>
    <property type="match status" value="1"/>
</dbReference>
<dbReference type="SMART" id="SM00382">
    <property type="entry name" value="AAA"/>
    <property type="match status" value="1"/>
</dbReference>
<dbReference type="AlphaFoldDB" id="A0A0U5GH63"/>
<sequence>MAALPDLYDVYDKLRLSRTDKPDAEKTPEAFNGRFFDVTEAWLSEDEPGEAYPTGATTSSSSISDRRFGDFSLILRRIIVPQRKPQLQLEIQPISLRSEFRRAASHLSNAINLNGNPIVIPAPYSALYHARDELQTVIQRAGSDPLRQELLLLQWFQDEHMARATKEIQSSLDVGKISFDCLWALFKPGELLLLTIEAPMADRRSIFSCGVCLQYTTYEREGLWGVQIRHMAVGDGVVGTTDVQYTFPIFVGYKPIDSLPLYPLRYCKDEAHIRKELAERGRKYLRLCFSDHASPTRTSPVIQQYAGPVWTQAKQRSTKGCSLYDPPTTTIHGRVIIDLAGFVNENSVFQTKIISSNLRGSGKINTYDSSDYDTEHSASHVVSQQPRGTTAGEQVNNIDHLDSEALMAFPARIPGYSLVTKTVGFLAVDGIGPVAWETETVNDLMQRNRRMKQVHDIVAGFTYRAYSFGYSIAEKGRGLVFLFYGPSGGGKTLTSECVAESLARPLYRVNGSDLGSNTDEIETNLQLVFDRVARWEAILLLDEADAYMAERKDDSLERNTLVSILLRLLEHQSAIVVLTTNRYRSFDPAFHSRVHVRIQFPGLTADERKAVWRTSLTKAAASTQHAVEISDKDYERLGALELDGRSIHNAVRVAELSTRHKDGGITLGDIKSVLEISLDTVTETLRGQLEELCTV</sequence>
<gene>
    <name evidence="2" type="ORF">ASPCAL13235</name>
</gene>
<dbReference type="PANTHER" id="PTHR46411">
    <property type="entry name" value="FAMILY ATPASE, PUTATIVE-RELATED"/>
    <property type="match status" value="1"/>
</dbReference>
<dbReference type="OrthoDB" id="10042665at2759"/>
<keyword evidence="3" id="KW-1185">Reference proteome</keyword>
<dbReference type="OMA" id="DDLICFP"/>
<dbReference type="Pfam" id="PF00004">
    <property type="entry name" value="AAA"/>
    <property type="match status" value="1"/>
</dbReference>
<dbReference type="GO" id="GO:0016887">
    <property type="term" value="F:ATP hydrolysis activity"/>
    <property type="evidence" value="ECO:0007669"/>
    <property type="project" value="InterPro"/>
</dbReference>
<evidence type="ECO:0000313" key="2">
    <source>
        <dbReference type="EMBL" id="CEL10110.1"/>
    </source>
</evidence>
<dbReference type="STRING" id="454130.A0A0U5GH63"/>
<dbReference type="InterPro" id="IPR054289">
    <property type="entry name" value="DUF7025"/>
</dbReference>
<dbReference type="GO" id="GO:0005524">
    <property type="term" value="F:ATP binding"/>
    <property type="evidence" value="ECO:0007669"/>
    <property type="project" value="InterPro"/>
</dbReference>
<dbReference type="PANTHER" id="PTHR46411:SF2">
    <property type="entry name" value="AAA+ ATPASE DOMAIN-CONTAINING PROTEIN"/>
    <property type="match status" value="1"/>
</dbReference>
<dbReference type="Proteomes" id="UP000054771">
    <property type="component" value="Unassembled WGS sequence"/>
</dbReference>